<evidence type="ECO:0000313" key="2">
    <source>
        <dbReference type="Proteomes" id="UP000762676"/>
    </source>
</evidence>
<evidence type="ECO:0000313" key="1">
    <source>
        <dbReference type="EMBL" id="GFR82276.1"/>
    </source>
</evidence>
<protein>
    <submittedName>
        <fullName evidence="1">Pol polyprotein</fullName>
    </submittedName>
</protein>
<dbReference type="InterPro" id="IPR043502">
    <property type="entry name" value="DNA/RNA_pol_sf"/>
</dbReference>
<gene>
    <name evidence="1" type="ORF">ElyMa_000623000</name>
</gene>
<dbReference type="Proteomes" id="UP000762676">
    <property type="component" value="Unassembled WGS sequence"/>
</dbReference>
<keyword evidence="2" id="KW-1185">Reference proteome</keyword>
<dbReference type="InterPro" id="IPR053134">
    <property type="entry name" value="RNA-dir_DNA_polymerase"/>
</dbReference>
<dbReference type="SUPFAM" id="SSF56672">
    <property type="entry name" value="DNA/RNA polymerases"/>
    <property type="match status" value="1"/>
</dbReference>
<dbReference type="PANTHER" id="PTHR24559:SF435">
    <property type="entry name" value="RIBONUCLEASE H"/>
    <property type="match status" value="1"/>
</dbReference>
<proteinExistence type="predicted"/>
<dbReference type="PANTHER" id="PTHR24559">
    <property type="entry name" value="TRANSPOSON TY3-I GAG-POL POLYPROTEIN"/>
    <property type="match status" value="1"/>
</dbReference>
<comment type="caution">
    <text evidence="1">The sequence shown here is derived from an EMBL/GenBank/DDBJ whole genome shotgun (WGS) entry which is preliminary data.</text>
</comment>
<sequence length="125" mass="13794">MFEEVRDHLRQLEACGVIRPSKSQYSSPVVGCRKNDGKLRLCVDYRLLNSRTRKDNCRLPRVDEYKIPSGEPSISAALISSPVTTKLRFGKIISLTQPSLWVPLGFENTTGSPSGCATVLALSRG</sequence>
<organism evidence="1 2">
    <name type="scientific">Elysia marginata</name>
    <dbReference type="NCBI Taxonomy" id="1093978"/>
    <lineage>
        <taxon>Eukaryota</taxon>
        <taxon>Metazoa</taxon>
        <taxon>Spiralia</taxon>
        <taxon>Lophotrochozoa</taxon>
        <taxon>Mollusca</taxon>
        <taxon>Gastropoda</taxon>
        <taxon>Heterobranchia</taxon>
        <taxon>Euthyneura</taxon>
        <taxon>Panpulmonata</taxon>
        <taxon>Sacoglossa</taxon>
        <taxon>Placobranchoidea</taxon>
        <taxon>Plakobranchidae</taxon>
        <taxon>Elysia</taxon>
    </lineage>
</organism>
<accession>A0AAV4GAX0</accession>
<dbReference type="Gene3D" id="3.10.10.10">
    <property type="entry name" value="HIV Type 1 Reverse Transcriptase, subunit A, domain 1"/>
    <property type="match status" value="1"/>
</dbReference>
<name>A0AAV4GAX0_9GAST</name>
<dbReference type="EMBL" id="BMAT01001256">
    <property type="protein sequence ID" value="GFR82276.1"/>
    <property type="molecule type" value="Genomic_DNA"/>
</dbReference>
<dbReference type="AlphaFoldDB" id="A0AAV4GAX0"/>
<reference evidence="1 2" key="1">
    <citation type="journal article" date="2021" name="Elife">
        <title>Chloroplast acquisition without the gene transfer in kleptoplastic sea slugs, Plakobranchus ocellatus.</title>
        <authorList>
            <person name="Maeda T."/>
            <person name="Takahashi S."/>
            <person name="Yoshida T."/>
            <person name="Shimamura S."/>
            <person name="Takaki Y."/>
            <person name="Nagai Y."/>
            <person name="Toyoda A."/>
            <person name="Suzuki Y."/>
            <person name="Arimoto A."/>
            <person name="Ishii H."/>
            <person name="Satoh N."/>
            <person name="Nishiyama T."/>
            <person name="Hasebe M."/>
            <person name="Maruyama T."/>
            <person name="Minagawa J."/>
            <person name="Obokata J."/>
            <person name="Shigenobu S."/>
        </authorList>
    </citation>
    <scope>NUCLEOTIDE SEQUENCE [LARGE SCALE GENOMIC DNA]</scope>
</reference>